<dbReference type="PANTHER" id="PTHR10151:SF120">
    <property type="entry name" value="BIS(5'-ADENOSYL)-TRIPHOSPHATASE"/>
    <property type="match status" value="1"/>
</dbReference>
<dbReference type="STRING" id="983967.A0A1E4SY61"/>
<dbReference type="GO" id="GO:0047429">
    <property type="term" value="F:nucleoside triphosphate diphosphatase activity"/>
    <property type="evidence" value="ECO:0007669"/>
    <property type="project" value="TreeGrafter"/>
</dbReference>
<proteinExistence type="predicted"/>
<evidence type="ECO:0000313" key="1">
    <source>
        <dbReference type="EMBL" id="ODV84382.1"/>
    </source>
</evidence>
<dbReference type="Pfam" id="PF01663">
    <property type="entry name" value="Phosphodiest"/>
    <property type="match status" value="1"/>
</dbReference>
<protein>
    <submittedName>
        <fullName evidence="1">Uncharacterized protein</fullName>
    </submittedName>
</protein>
<feature type="non-terminal residue" evidence="1">
    <location>
        <position position="1"/>
    </location>
</feature>
<dbReference type="EMBL" id="KV453857">
    <property type="protein sequence ID" value="ODV84382.1"/>
    <property type="molecule type" value="Genomic_DNA"/>
</dbReference>
<dbReference type="OrthoDB" id="415411at2759"/>
<dbReference type="GO" id="GO:0009141">
    <property type="term" value="P:nucleoside triphosphate metabolic process"/>
    <property type="evidence" value="ECO:0007669"/>
    <property type="project" value="TreeGrafter"/>
</dbReference>
<dbReference type="Gene3D" id="3.40.720.10">
    <property type="entry name" value="Alkaline Phosphatase, subunit A"/>
    <property type="match status" value="1"/>
</dbReference>
<dbReference type="SUPFAM" id="SSF53649">
    <property type="entry name" value="Alkaline phosphatase-like"/>
    <property type="match status" value="1"/>
</dbReference>
<name>A0A1E4SY61_9ASCO</name>
<dbReference type="GO" id="GO:0017111">
    <property type="term" value="F:ribonucleoside triphosphate phosphatase activity"/>
    <property type="evidence" value="ECO:0007669"/>
    <property type="project" value="TreeGrafter"/>
</dbReference>
<gene>
    <name evidence="1" type="ORF">CANARDRAFT_190152</name>
</gene>
<dbReference type="AlphaFoldDB" id="A0A1E4SY61"/>
<accession>A0A1E4SY61</accession>
<evidence type="ECO:0000313" key="2">
    <source>
        <dbReference type="Proteomes" id="UP000094801"/>
    </source>
</evidence>
<reference evidence="2" key="1">
    <citation type="submission" date="2016-04" db="EMBL/GenBank/DDBJ databases">
        <title>Comparative genomics of biotechnologically important yeasts.</title>
        <authorList>
            <consortium name="DOE Joint Genome Institute"/>
            <person name="Riley R."/>
            <person name="Haridas S."/>
            <person name="Wolfe K.H."/>
            <person name="Lopes M.R."/>
            <person name="Hittinger C.T."/>
            <person name="Goker M."/>
            <person name="Salamov A."/>
            <person name="Wisecaver J."/>
            <person name="Long T.M."/>
            <person name="Aerts A.L."/>
            <person name="Barry K."/>
            <person name="Choi C."/>
            <person name="Clum A."/>
            <person name="Coughlan A.Y."/>
            <person name="Deshpande S."/>
            <person name="Douglass A.P."/>
            <person name="Hanson S.J."/>
            <person name="Klenk H.-P."/>
            <person name="Labutti K."/>
            <person name="Lapidus A."/>
            <person name="Lindquist E."/>
            <person name="Lipzen A."/>
            <person name="Meier-Kolthoff J.P."/>
            <person name="Ohm R.A."/>
            <person name="Otillar R.P."/>
            <person name="Pangilinan J."/>
            <person name="Peng Y."/>
            <person name="Rokas A."/>
            <person name="Rosa C.A."/>
            <person name="Scheuner C."/>
            <person name="Sibirny A.A."/>
            <person name="Slot J.C."/>
            <person name="Stielow J.B."/>
            <person name="Sun H."/>
            <person name="Kurtzman C.P."/>
            <person name="Blackwell M."/>
            <person name="Grigoriev I.V."/>
            <person name="Jeffries T.W."/>
        </authorList>
    </citation>
    <scope>NUCLEOTIDE SEQUENCE [LARGE SCALE GENOMIC DNA]</scope>
    <source>
        <strain evidence="2">NRRL YB-2248</strain>
    </source>
</reference>
<dbReference type="InterPro" id="IPR002591">
    <property type="entry name" value="Phosphodiest/P_Trfase"/>
</dbReference>
<sequence length="459" mass="51703">KPLLSNGTHQFYPTTIMISLDGFHPHYISPELTPFLHDLFVGEGYVAPYMIPTNPSVTFTNHYTLITGLEPIHHGIISNKFFDPVMNARFVNTDSALSSDEKWWGGEPIWATAARQGVSTATHMWPGSEVIFSDGLDPMYVDKFNGSEMLSKKVERLLGWVDSPLENRPELIMGYVPTIDSLGHKYGISGKELENGLSYVDDFVESLYVGLHKRNLTSLVNVMIVSDHGMSPTSKDRLIYLDDILDISKIEYFDGWPLFGLRPFAEYSIEEIHDELKSGYEKDPLNSHYDIFLKEDIMDSIFGGSGTKFDSRVAPIWVIPKVGYSITTHAAMEGKSDYTPKGVHGYSNNDVLMRSLFLSTGPYFSSKLGSNHLLKPFRNTEIYNILCDSLNVRPSENNGTHYPSYIEESSILESNWADEYSYPNVDFKIETLNNNATVDLIWGKNRVGNGKGKDIEIDT</sequence>
<dbReference type="CDD" id="cd16018">
    <property type="entry name" value="Enpp"/>
    <property type="match status" value="1"/>
</dbReference>
<organism evidence="1 2">
    <name type="scientific">[Candida] arabinofermentans NRRL YB-2248</name>
    <dbReference type="NCBI Taxonomy" id="983967"/>
    <lineage>
        <taxon>Eukaryota</taxon>
        <taxon>Fungi</taxon>
        <taxon>Dikarya</taxon>
        <taxon>Ascomycota</taxon>
        <taxon>Saccharomycotina</taxon>
        <taxon>Pichiomycetes</taxon>
        <taxon>Pichiales</taxon>
        <taxon>Pichiaceae</taxon>
        <taxon>Ogataea</taxon>
        <taxon>Ogataea/Candida clade</taxon>
    </lineage>
</organism>
<dbReference type="Proteomes" id="UP000094801">
    <property type="component" value="Unassembled WGS sequence"/>
</dbReference>
<keyword evidence="2" id="KW-1185">Reference proteome</keyword>
<dbReference type="Gene3D" id="3.30.1360.180">
    <property type="match status" value="1"/>
</dbReference>
<feature type="non-terminal residue" evidence="1">
    <location>
        <position position="459"/>
    </location>
</feature>
<dbReference type="InterPro" id="IPR017850">
    <property type="entry name" value="Alkaline_phosphatase_core_sf"/>
</dbReference>
<dbReference type="PANTHER" id="PTHR10151">
    <property type="entry name" value="ECTONUCLEOTIDE PYROPHOSPHATASE/PHOSPHODIESTERASE"/>
    <property type="match status" value="1"/>
</dbReference>